<dbReference type="Pfam" id="PF12005">
    <property type="entry name" value="DUF3499"/>
    <property type="match status" value="1"/>
</dbReference>
<evidence type="ECO:0000313" key="3">
    <source>
        <dbReference type="Proteomes" id="UP000195913"/>
    </source>
</evidence>
<protein>
    <recommendedName>
        <fullName evidence="4">DUF3499 domain-containing protein</fullName>
    </recommendedName>
</protein>
<reference evidence="2 3" key="1">
    <citation type="submission" date="2017-02" db="EMBL/GenBank/DDBJ databases">
        <authorList>
            <person name="Peterson S.W."/>
        </authorList>
    </citation>
    <scope>NUCLEOTIDE SEQUENCE [LARGE SCALE GENOMIC DNA]</scope>
    <source>
        <strain evidence="2 3">B Ar 00.02</strain>
    </source>
</reference>
<feature type="region of interest" description="Disordered" evidence="1">
    <location>
        <begin position="58"/>
        <end position="116"/>
    </location>
</feature>
<dbReference type="RefSeq" id="WP_428844165.1">
    <property type="nucleotide sequence ID" value="NZ_FUHW01000044.1"/>
</dbReference>
<dbReference type="Proteomes" id="UP000195913">
    <property type="component" value="Unassembled WGS sequence"/>
</dbReference>
<evidence type="ECO:0000313" key="2">
    <source>
        <dbReference type="EMBL" id="SJM71599.1"/>
    </source>
</evidence>
<gene>
    <name evidence="2" type="ORF">FM101_13560</name>
</gene>
<name>A0A1R4GTT7_9MICC</name>
<evidence type="ECO:0008006" key="4">
    <source>
        <dbReference type="Google" id="ProtNLM"/>
    </source>
</evidence>
<dbReference type="AlphaFoldDB" id="A0A1R4GTT7"/>
<sequence>MYADSTAVLGPLATYPEPHCYDLCSEHAHRLTVPRGWQVLRLELPEAPRVASDELSALADAVSEPRPPATDRRETLVEPESGPTNSISARTAPTPLDPPEDTDNGRGPLRILREPR</sequence>
<feature type="compositionally biased region" description="Polar residues" evidence="1">
    <location>
        <begin position="82"/>
        <end position="91"/>
    </location>
</feature>
<proteinExistence type="predicted"/>
<keyword evidence="3" id="KW-1185">Reference proteome</keyword>
<evidence type="ECO:0000256" key="1">
    <source>
        <dbReference type="SAM" id="MobiDB-lite"/>
    </source>
</evidence>
<dbReference type="InterPro" id="IPR021888">
    <property type="entry name" value="DUF3499"/>
</dbReference>
<accession>A0A1R4GTT7</accession>
<organism evidence="2 3">
    <name type="scientific">Arthrobacter rhombi</name>
    <dbReference type="NCBI Taxonomy" id="71253"/>
    <lineage>
        <taxon>Bacteria</taxon>
        <taxon>Bacillati</taxon>
        <taxon>Actinomycetota</taxon>
        <taxon>Actinomycetes</taxon>
        <taxon>Micrococcales</taxon>
        <taxon>Micrococcaceae</taxon>
        <taxon>Arthrobacter</taxon>
    </lineage>
</organism>
<dbReference type="EMBL" id="FUHW01000044">
    <property type="protein sequence ID" value="SJM71599.1"/>
    <property type="molecule type" value="Genomic_DNA"/>
</dbReference>